<gene>
    <name evidence="3" type="ORF">MTBBW1_2880001</name>
</gene>
<dbReference type="Proteomes" id="UP000191931">
    <property type="component" value="Unassembled WGS sequence"/>
</dbReference>
<evidence type="ECO:0000256" key="2">
    <source>
        <dbReference type="SAM" id="MobiDB-lite"/>
    </source>
</evidence>
<dbReference type="EMBL" id="FWEV01000210">
    <property type="protein sequence ID" value="SLM31217.1"/>
    <property type="molecule type" value="Genomic_DNA"/>
</dbReference>
<dbReference type="AlphaFoldDB" id="A0A1W1HFF6"/>
<feature type="region of interest" description="Disordered" evidence="2">
    <location>
        <begin position="161"/>
        <end position="181"/>
    </location>
</feature>
<feature type="compositionally biased region" description="Basic and acidic residues" evidence="2">
    <location>
        <begin position="161"/>
        <end position="180"/>
    </location>
</feature>
<protein>
    <recommendedName>
        <fullName evidence="5">ISKra4 family transposase</fullName>
    </recommendedName>
</protein>
<dbReference type="InterPro" id="IPR009620">
    <property type="entry name" value="UPF0236"/>
</dbReference>
<evidence type="ECO:0000256" key="1">
    <source>
        <dbReference type="ARBA" id="ARBA00006539"/>
    </source>
</evidence>
<dbReference type="Pfam" id="PF06782">
    <property type="entry name" value="UPF0236"/>
    <property type="match status" value="1"/>
</dbReference>
<name>A0A1W1HFF6_9BACT</name>
<proteinExistence type="inferred from homology"/>
<evidence type="ECO:0000313" key="4">
    <source>
        <dbReference type="Proteomes" id="UP000191931"/>
    </source>
</evidence>
<reference evidence="3 4" key="1">
    <citation type="submission" date="2017-03" db="EMBL/GenBank/DDBJ databases">
        <authorList>
            <person name="Afonso C.L."/>
            <person name="Miller P.J."/>
            <person name="Scott M.A."/>
            <person name="Spackman E."/>
            <person name="Goraichik I."/>
            <person name="Dimitrov K.M."/>
            <person name="Suarez D.L."/>
            <person name="Swayne D.E."/>
        </authorList>
    </citation>
    <scope>NUCLEOTIDE SEQUENCE [LARGE SCALE GENOMIC DNA]</scope>
    <source>
        <strain evidence="3">PRJEB14757</strain>
    </source>
</reference>
<organism evidence="3 4">
    <name type="scientific">Desulfamplus magnetovallimortis</name>
    <dbReference type="NCBI Taxonomy" id="1246637"/>
    <lineage>
        <taxon>Bacteria</taxon>
        <taxon>Pseudomonadati</taxon>
        <taxon>Thermodesulfobacteriota</taxon>
        <taxon>Desulfobacteria</taxon>
        <taxon>Desulfobacterales</taxon>
        <taxon>Desulfobacteraceae</taxon>
        <taxon>Desulfamplus</taxon>
    </lineage>
</organism>
<evidence type="ECO:0000313" key="3">
    <source>
        <dbReference type="EMBL" id="SLM31217.1"/>
    </source>
</evidence>
<comment type="similarity">
    <text evidence="1">Belongs to the UPF0236 family.</text>
</comment>
<dbReference type="RefSeq" id="WP_245809582.1">
    <property type="nucleotide sequence ID" value="NZ_LT828589.1"/>
</dbReference>
<accession>A0A1W1HFF6</accession>
<keyword evidence="4" id="KW-1185">Reference proteome</keyword>
<evidence type="ECO:0008006" key="5">
    <source>
        <dbReference type="Google" id="ProtNLM"/>
    </source>
</evidence>
<sequence length="402" mass="46831">MRGEVFYNTASEFFSPLQGEEKYRTTGFNEMALIYGTCELSFRKTADLINRKRYQENDGTPYRTIQNITECEGLKIQKHIEQKSEKIISLSDFSHEIINKEDALELYEPIPSELKKEEYTKIIDDFKIKPSLKSKIANNPVPYESLGNAVNISLDDVGVKEQKEKRSKTEQENIDKNETQRKKRKYIQNTVVHIEHKDRNYMLNGYGIFYVLRLLVAFLIHNNINNIILVFYIDGHGLYSKILQFYYWNKKILIILDWYHLVKKCKELLSMAVCGSKIRNDVLDEILPLLWHGLVDEAISYLKSIASEKIRNKKEIEHLIGYLRKNRGIIPAYSVRAKIGLRNSSNRGEKANDLLVAHRQKKNGMSWSRTGSVSLASITALSKNKEYQKWFDHGEIEFKFAS</sequence>